<evidence type="ECO:0000313" key="3">
    <source>
        <dbReference type="Proteomes" id="UP001497744"/>
    </source>
</evidence>
<name>A0AAV4LTS5_BABCB</name>
<accession>A0AAV4LTS5</accession>
<organism evidence="2 3">
    <name type="scientific">Babesia caballi</name>
    <dbReference type="NCBI Taxonomy" id="5871"/>
    <lineage>
        <taxon>Eukaryota</taxon>
        <taxon>Sar</taxon>
        <taxon>Alveolata</taxon>
        <taxon>Apicomplexa</taxon>
        <taxon>Aconoidasida</taxon>
        <taxon>Piroplasmida</taxon>
        <taxon>Babesiidae</taxon>
        <taxon>Babesia</taxon>
    </lineage>
</organism>
<dbReference type="GeneID" id="94195049"/>
<evidence type="ECO:0000256" key="1">
    <source>
        <dbReference type="SAM" id="MobiDB-lite"/>
    </source>
</evidence>
<dbReference type="AlphaFoldDB" id="A0AAV4LTS5"/>
<dbReference type="EMBL" id="BPLF01000002">
    <property type="protein sequence ID" value="GIX63568.1"/>
    <property type="molecule type" value="Genomic_DNA"/>
</dbReference>
<keyword evidence="3" id="KW-1185">Reference proteome</keyword>
<comment type="caution">
    <text evidence="2">The sequence shown here is derived from an EMBL/GenBank/DDBJ whole genome shotgun (WGS) entry which is preliminary data.</text>
</comment>
<sequence>MRLQTRNHGIRPGNRLHTLSRARRAPPRSLGAVEKPLPRENGQIRHQHEDGDCEEEQLRGLGQEEDVRAANLRRALVAEGGARHQRLQADRAAAASGAAEVAGLRVLQRQRRDAAREGHVLDEAVLADGLASVCVLAVLVPRLPVVRVVDEVPQERRRVRAPGPFEAHGAAQMVLLAPPTCVRVVGGAGSAFARYRAARCWFDQGHARPVDRGVFHWVGNCLSQFLPALR</sequence>
<protein>
    <submittedName>
        <fullName evidence="2">Targeting protein for Xklp2 isoform X1</fullName>
    </submittedName>
</protein>
<evidence type="ECO:0000313" key="2">
    <source>
        <dbReference type="EMBL" id="GIX63568.1"/>
    </source>
</evidence>
<dbReference type="Proteomes" id="UP001497744">
    <property type="component" value="Unassembled WGS sequence"/>
</dbReference>
<gene>
    <name evidence="2" type="ORF">BcabD6B2_30030</name>
</gene>
<dbReference type="RefSeq" id="XP_067715637.1">
    <property type="nucleotide sequence ID" value="XM_067859536.1"/>
</dbReference>
<proteinExistence type="predicted"/>
<feature type="region of interest" description="Disordered" evidence="1">
    <location>
        <begin position="1"/>
        <end position="52"/>
    </location>
</feature>
<reference evidence="2 3" key="1">
    <citation type="submission" date="2021-06" db="EMBL/GenBank/DDBJ databases">
        <title>Genome sequence of Babesia caballi.</title>
        <authorList>
            <person name="Yamagishi J."/>
            <person name="Kidaka T."/>
            <person name="Ochi A."/>
        </authorList>
    </citation>
    <scope>NUCLEOTIDE SEQUENCE [LARGE SCALE GENOMIC DNA]</scope>
    <source>
        <strain evidence="2">USDA-D6B2</strain>
    </source>
</reference>
<feature type="compositionally biased region" description="Basic and acidic residues" evidence="1">
    <location>
        <begin position="36"/>
        <end position="50"/>
    </location>
</feature>